<dbReference type="SMART" id="SM00228">
    <property type="entry name" value="PDZ"/>
    <property type="match status" value="1"/>
</dbReference>
<dbReference type="InterPro" id="IPR036034">
    <property type="entry name" value="PDZ_sf"/>
</dbReference>
<dbReference type="PANTHER" id="PTHR23119">
    <property type="entry name" value="DISCS LARGE"/>
    <property type="match status" value="1"/>
</dbReference>
<dbReference type="InterPro" id="IPR001478">
    <property type="entry name" value="PDZ"/>
</dbReference>
<dbReference type="InterPro" id="IPR050614">
    <property type="entry name" value="Synaptic_Scaffolding_LAP-MAGUK"/>
</dbReference>
<dbReference type="PROSITE" id="PS50106">
    <property type="entry name" value="PDZ"/>
    <property type="match status" value="1"/>
</dbReference>
<accession>A0A401TD26</accession>
<dbReference type="GO" id="GO:0045211">
    <property type="term" value="C:postsynaptic membrane"/>
    <property type="evidence" value="ECO:0007669"/>
    <property type="project" value="TreeGrafter"/>
</dbReference>
<organism evidence="2 3">
    <name type="scientific">Chiloscyllium punctatum</name>
    <name type="common">Brownbanded bambooshark</name>
    <name type="synonym">Hemiscyllium punctatum</name>
    <dbReference type="NCBI Taxonomy" id="137246"/>
    <lineage>
        <taxon>Eukaryota</taxon>
        <taxon>Metazoa</taxon>
        <taxon>Chordata</taxon>
        <taxon>Craniata</taxon>
        <taxon>Vertebrata</taxon>
        <taxon>Chondrichthyes</taxon>
        <taxon>Elasmobranchii</taxon>
        <taxon>Galeomorphii</taxon>
        <taxon>Galeoidea</taxon>
        <taxon>Orectolobiformes</taxon>
        <taxon>Hemiscylliidae</taxon>
        <taxon>Chiloscyllium</taxon>
    </lineage>
</organism>
<dbReference type="PANTHER" id="PTHR23119:SF57">
    <property type="entry name" value="PROTEIN SCRIBBLE HOMOLOG"/>
    <property type="match status" value="1"/>
</dbReference>
<dbReference type="Proteomes" id="UP000287033">
    <property type="component" value="Unassembled WGS sequence"/>
</dbReference>
<evidence type="ECO:0000313" key="2">
    <source>
        <dbReference type="EMBL" id="GCC40514.1"/>
    </source>
</evidence>
<dbReference type="EMBL" id="BEZZ01047550">
    <property type="protein sequence ID" value="GCC40514.1"/>
    <property type="molecule type" value="Genomic_DNA"/>
</dbReference>
<evidence type="ECO:0000313" key="3">
    <source>
        <dbReference type="Proteomes" id="UP000287033"/>
    </source>
</evidence>
<dbReference type="GO" id="GO:0045197">
    <property type="term" value="P:establishment or maintenance of epithelial cell apical/basal polarity"/>
    <property type="evidence" value="ECO:0007669"/>
    <property type="project" value="TreeGrafter"/>
</dbReference>
<dbReference type="GO" id="GO:0098968">
    <property type="term" value="P:neurotransmitter receptor transport postsynaptic membrane to endosome"/>
    <property type="evidence" value="ECO:0007669"/>
    <property type="project" value="TreeGrafter"/>
</dbReference>
<dbReference type="GO" id="GO:0005912">
    <property type="term" value="C:adherens junction"/>
    <property type="evidence" value="ECO:0007669"/>
    <property type="project" value="TreeGrafter"/>
</dbReference>
<name>A0A401TD26_CHIPU</name>
<dbReference type="GO" id="GO:0098609">
    <property type="term" value="P:cell-cell adhesion"/>
    <property type="evidence" value="ECO:0007669"/>
    <property type="project" value="TreeGrafter"/>
</dbReference>
<keyword evidence="3" id="KW-1185">Reference proteome</keyword>
<protein>
    <recommendedName>
        <fullName evidence="1">PDZ domain-containing protein</fullName>
    </recommendedName>
</protein>
<proteinExistence type="predicted"/>
<dbReference type="Gene3D" id="2.30.42.10">
    <property type="match status" value="1"/>
</dbReference>
<dbReference type="STRING" id="137246.A0A401TD26"/>
<gene>
    <name evidence="2" type="ORF">chiPu_0024859</name>
</gene>
<dbReference type="OrthoDB" id="8058206at2759"/>
<dbReference type="GO" id="GO:0016323">
    <property type="term" value="C:basolateral plasma membrane"/>
    <property type="evidence" value="ECO:0007669"/>
    <property type="project" value="TreeGrafter"/>
</dbReference>
<feature type="non-terminal residue" evidence="2">
    <location>
        <position position="1"/>
    </location>
</feature>
<comment type="caution">
    <text evidence="2">The sequence shown here is derived from an EMBL/GenBank/DDBJ whole genome shotgun (WGS) entry which is preliminary data.</text>
</comment>
<dbReference type="GO" id="GO:0019901">
    <property type="term" value="F:protein kinase binding"/>
    <property type="evidence" value="ECO:0007669"/>
    <property type="project" value="TreeGrafter"/>
</dbReference>
<feature type="domain" description="PDZ" evidence="1">
    <location>
        <begin position="1"/>
        <end position="53"/>
    </location>
</feature>
<feature type="non-terminal residue" evidence="2">
    <location>
        <position position="59"/>
    </location>
</feature>
<dbReference type="GO" id="GO:0014069">
    <property type="term" value="C:postsynaptic density"/>
    <property type="evidence" value="ECO:0007669"/>
    <property type="project" value="TreeGrafter"/>
</dbReference>
<dbReference type="Pfam" id="PF00595">
    <property type="entry name" value="PDZ"/>
    <property type="match status" value="1"/>
</dbReference>
<sequence length="59" mass="6452">VIGDGLAARNGLRVGDRILEVNGIDLRHATHQEAVMALLSNQQEIRLLVRRDPAPPGMQ</sequence>
<evidence type="ECO:0000259" key="1">
    <source>
        <dbReference type="PROSITE" id="PS50106"/>
    </source>
</evidence>
<dbReference type="GO" id="GO:0098887">
    <property type="term" value="P:neurotransmitter receptor transport, endosome to postsynaptic membrane"/>
    <property type="evidence" value="ECO:0007669"/>
    <property type="project" value="TreeGrafter"/>
</dbReference>
<reference evidence="2 3" key="1">
    <citation type="journal article" date="2018" name="Nat. Ecol. Evol.">
        <title>Shark genomes provide insights into elasmobranch evolution and the origin of vertebrates.</title>
        <authorList>
            <person name="Hara Y"/>
            <person name="Yamaguchi K"/>
            <person name="Onimaru K"/>
            <person name="Kadota M"/>
            <person name="Koyanagi M"/>
            <person name="Keeley SD"/>
            <person name="Tatsumi K"/>
            <person name="Tanaka K"/>
            <person name="Motone F"/>
            <person name="Kageyama Y"/>
            <person name="Nozu R"/>
            <person name="Adachi N"/>
            <person name="Nishimura O"/>
            <person name="Nakagawa R"/>
            <person name="Tanegashima C"/>
            <person name="Kiyatake I"/>
            <person name="Matsumoto R"/>
            <person name="Murakumo K"/>
            <person name="Nishida K"/>
            <person name="Terakita A"/>
            <person name="Kuratani S"/>
            <person name="Sato K"/>
            <person name="Hyodo S Kuraku.S."/>
        </authorList>
    </citation>
    <scope>NUCLEOTIDE SEQUENCE [LARGE SCALE GENOMIC DNA]</scope>
</reference>
<dbReference type="AlphaFoldDB" id="A0A401TD26"/>
<dbReference type="SUPFAM" id="SSF50156">
    <property type="entry name" value="PDZ domain-like"/>
    <property type="match status" value="1"/>
</dbReference>
<dbReference type="GO" id="GO:0043113">
    <property type="term" value="P:receptor clustering"/>
    <property type="evidence" value="ECO:0007669"/>
    <property type="project" value="TreeGrafter"/>
</dbReference>